<dbReference type="Gene3D" id="3.30.70.330">
    <property type="match status" value="2"/>
</dbReference>
<reference evidence="7" key="2">
    <citation type="submission" date="2015-01" db="EMBL/GenBank/DDBJ databases">
        <title>Evolutionary Origins and Diversification of the Mycorrhizal Mutualists.</title>
        <authorList>
            <consortium name="DOE Joint Genome Institute"/>
            <consortium name="Mycorrhizal Genomics Consortium"/>
            <person name="Kohler A."/>
            <person name="Kuo A."/>
            <person name="Nagy L.G."/>
            <person name="Floudas D."/>
            <person name="Copeland A."/>
            <person name="Barry K.W."/>
            <person name="Cichocki N."/>
            <person name="Veneault-Fourrey C."/>
            <person name="LaButti K."/>
            <person name="Lindquist E.A."/>
            <person name="Lipzen A."/>
            <person name="Lundell T."/>
            <person name="Morin E."/>
            <person name="Murat C."/>
            <person name="Riley R."/>
            <person name="Ohm R."/>
            <person name="Sun H."/>
            <person name="Tunlid A."/>
            <person name="Henrissat B."/>
            <person name="Grigoriev I.V."/>
            <person name="Hibbett D.S."/>
            <person name="Martin F."/>
        </authorList>
    </citation>
    <scope>NUCLEOTIDE SEQUENCE [LARGE SCALE GENOMIC DNA]</scope>
    <source>
        <strain evidence="7">Ve08.2h10</strain>
    </source>
</reference>
<keyword evidence="1" id="KW-0677">Repeat</keyword>
<dbReference type="EMBL" id="KN825026">
    <property type="protein sequence ID" value="KIK95694.1"/>
    <property type="molecule type" value="Genomic_DNA"/>
</dbReference>
<dbReference type="Proteomes" id="UP000054538">
    <property type="component" value="Unassembled WGS sequence"/>
</dbReference>
<evidence type="ECO:0000256" key="1">
    <source>
        <dbReference type="ARBA" id="ARBA00022737"/>
    </source>
</evidence>
<dbReference type="SMART" id="SM00360">
    <property type="entry name" value="RRM"/>
    <property type="match status" value="2"/>
</dbReference>
<protein>
    <recommendedName>
        <fullName evidence="5">RRM domain-containing protein</fullName>
    </recommendedName>
</protein>
<evidence type="ECO:0000313" key="6">
    <source>
        <dbReference type="EMBL" id="KIK95694.1"/>
    </source>
</evidence>
<dbReference type="PANTHER" id="PTHR24012">
    <property type="entry name" value="RNA BINDING PROTEIN"/>
    <property type="match status" value="1"/>
</dbReference>
<dbReference type="HOGENOM" id="CLU_098737_0_0_1"/>
<gene>
    <name evidence="6" type="ORF">PAXRUDRAFT_826750</name>
</gene>
<dbReference type="InterPro" id="IPR012677">
    <property type="entry name" value="Nucleotide-bd_a/b_plait_sf"/>
</dbReference>
<proteinExistence type="predicted"/>
<dbReference type="Pfam" id="PF00076">
    <property type="entry name" value="RRM_1"/>
    <property type="match status" value="2"/>
</dbReference>
<keyword evidence="2 3" id="KW-0694">RNA-binding</keyword>
<sequence>MALRMQVCSRSLSALHFSQSFALRAAPPCSQRSFSHAPILRAEQRFTEEPEPRGTCFVGNLPFSVTAAQLKEAFSQFGKVETVRLMTTERGLSRGSGFVKFETVEDAIAFVDSHKTDPIYVLDRELNINHAKGRAAESEAPLPSDTLTLAAFDGGEEDVMATFEQFERNIVEVRTARNQDSNRPRRYFVQFQNVDQATAAMEALNGRTDHLNRKLMIGYAKHRQNPKPLPGALTTRRSEYRGERGQ</sequence>
<feature type="domain" description="RRM" evidence="5">
    <location>
        <begin position="54"/>
        <end position="133"/>
    </location>
</feature>
<dbReference type="InterPro" id="IPR000504">
    <property type="entry name" value="RRM_dom"/>
</dbReference>
<accession>A0A0D0E3V2</accession>
<dbReference type="InParanoid" id="A0A0D0E3V2"/>
<dbReference type="GO" id="GO:0003723">
    <property type="term" value="F:RNA binding"/>
    <property type="evidence" value="ECO:0007669"/>
    <property type="project" value="UniProtKB-UniRule"/>
</dbReference>
<keyword evidence="7" id="KW-1185">Reference proteome</keyword>
<evidence type="ECO:0000256" key="4">
    <source>
        <dbReference type="SAM" id="MobiDB-lite"/>
    </source>
</evidence>
<evidence type="ECO:0000256" key="2">
    <source>
        <dbReference type="ARBA" id="ARBA00022884"/>
    </source>
</evidence>
<feature type="domain" description="RRM" evidence="5">
    <location>
        <begin position="145"/>
        <end position="222"/>
    </location>
</feature>
<reference evidence="6 7" key="1">
    <citation type="submission" date="2014-04" db="EMBL/GenBank/DDBJ databases">
        <authorList>
            <consortium name="DOE Joint Genome Institute"/>
            <person name="Kuo A."/>
            <person name="Kohler A."/>
            <person name="Jargeat P."/>
            <person name="Nagy L.G."/>
            <person name="Floudas D."/>
            <person name="Copeland A."/>
            <person name="Barry K.W."/>
            <person name="Cichocki N."/>
            <person name="Veneault-Fourrey C."/>
            <person name="LaButti K."/>
            <person name="Lindquist E.A."/>
            <person name="Lipzen A."/>
            <person name="Lundell T."/>
            <person name="Morin E."/>
            <person name="Murat C."/>
            <person name="Sun H."/>
            <person name="Tunlid A."/>
            <person name="Henrissat B."/>
            <person name="Grigoriev I.V."/>
            <person name="Hibbett D.S."/>
            <person name="Martin F."/>
            <person name="Nordberg H.P."/>
            <person name="Cantor M.N."/>
            <person name="Hua S.X."/>
        </authorList>
    </citation>
    <scope>NUCLEOTIDE SEQUENCE [LARGE SCALE GENOMIC DNA]</scope>
    <source>
        <strain evidence="6 7">Ve08.2h10</strain>
    </source>
</reference>
<evidence type="ECO:0000259" key="5">
    <source>
        <dbReference type="PROSITE" id="PS50102"/>
    </source>
</evidence>
<organism evidence="6 7">
    <name type="scientific">Paxillus rubicundulus Ve08.2h10</name>
    <dbReference type="NCBI Taxonomy" id="930991"/>
    <lineage>
        <taxon>Eukaryota</taxon>
        <taxon>Fungi</taxon>
        <taxon>Dikarya</taxon>
        <taxon>Basidiomycota</taxon>
        <taxon>Agaricomycotina</taxon>
        <taxon>Agaricomycetes</taxon>
        <taxon>Agaricomycetidae</taxon>
        <taxon>Boletales</taxon>
        <taxon>Paxilineae</taxon>
        <taxon>Paxillaceae</taxon>
        <taxon>Paxillus</taxon>
    </lineage>
</organism>
<feature type="compositionally biased region" description="Basic and acidic residues" evidence="4">
    <location>
        <begin position="236"/>
        <end position="246"/>
    </location>
</feature>
<dbReference type="SUPFAM" id="SSF54928">
    <property type="entry name" value="RNA-binding domain, RBD"/>
    <property type="match status" value="2"/>
</dbReference>
<dbReference type="InterPro" id="IPR035979">
    <property type="entry name" value="RBD_domain_sf"/>
</dbReference>
<dbReference type="STRING" id="930991.A0A0D0E3V2"/>
<dbReference type="PROSITE" id="PS50102">
    <property type="entry name" value="RRM"/>
    <property type="match status" value="2"/>
</dbReference>
<dbReference type="AlphaFoldDB" id="A0A0D0E3V2"/>
<evidence type="ECO:0000256" key="3">
    <source>
        <dbReference type="PROSITE-ProRule" id="PRU00176"/>
    </source>
</evidence>
<dbReference type="CDD" id="cd00590">
    <property type="entry name" value="RRM_SF"/>
    <property type="match status" value="1"/>
</dbReference>
<name>A0A0D0E3V2_9AGAM</name>
<evidence type="ECO:0000313" key="7">
    <source>
        <dbReference type="Proteomes" id="UP000054538"/>
    </source>
</evidence>
<feature type="region of interest" description="Disordered" evidence="4">
    <location>
        <begin position="223"/>
        <end position="246"/>
    </location>
</feature>
<dbReference type="OrthoDB" id="439808at2759"/>